<evidence type="ECO:0000313" key="2">
    <source>
        <dbReference type="Proteomes" id="UP001732700"/>
    </source>
</evidence>
<protein>
    <submittedName>
        <fullName evidence="1">Uncharacterized protein</fullName>
    </submittedName>
</protein>
<organism evidence="1 2">
    <name type="scientific">Avena sativa</name>
    <name type="common">Oat</name>
    <dbReference type="NCBI Taxonomy" id="4498"/>
    <lineage>
        <taxon>Eukaryota</taxon>
        <taxon>Viridiplantae</taxon>
        <taxon>Streptophyta</taxon>
        <taxon>Embryophyta</taxon>
        <taxon>Tracheophyta</taxon>
        <taxon>Spermatophyta</taxon>
        <taxon>Magnoliopsida</taxon>
        <taxon>Liliopsida</taxon>
        <taxon>Poales</taxon>
        <taxon>Poaceae</taxon>
        <taxon>BOP clade</taxon>
        <taxon>Pooideae</taxon>
        <taxon>Poodae</taxon>
        <taxon>Poeae</taxon>
        <taxon>Poeae Chloroplast Group 1 (Aveneae type)</taxon>
        <taxon>Aveninae</taxon>
        <taxon>Avena</taxon>
    </lineage>
</organism>
<dbReference type="EnsemblPlants" id="AVESA.00010b.r2.UnG1421460.1">
    <property type="protein sequence ID" value="AVESA.00010b.r2.UnG1421460.1.CDS"/>
    <property type="gene ID" value="AVESA.00010b.r2.UnG1421460"/>
</dbReference>
<name>A0ACD6AIS3_AVESA</name>
<dbReference type="Proteomes" id="UP001732700">
    <property type="component" value="Unassembled WGS sequence"/>
</dbReference>
<evidence type="ECO:0000313" key="1">
    <source>
        <dbReference type="EnsemblPlants" id="AVESA.00010b.r2.UnG1421460.1.CDS"/>
    </source>
</evidence>
<reference evidence="1" key="1">
    <citation type="submission" date="2025-09" db="UniProtKB">
        <authorList>
            <consortium name="EnsemblPlants"/>
        </authorList>
    </citation>
    <scope>IDENTIFICATION</scope>
</reference>
<sequence length="793" mass="86896">MASTTSAVWVHDIANVGLHGSDCGPLNFPLGSEVLEKEDREAQERLEAEAADERYMAELRRQNHEVIDLGNNDTDSTDIFDAWLDNLGNLGGNTLSGPIPAAISNITGLNVLDISSCKLTGVIPSELGQMVQLTYLHLASNQLIGPIPASLGNLSRLGLLVLESNLLFGSVQATIGTINSLVFLSIADNNFQGDLNFLTTLSNSQSLSLLDISTNYFTGSLLSSHVGNMSTELQTFNAHGNKISGGLPTALSNLTSVTSLDLSANRLHGAIPEPVMMMENLNLLNISSNLMFGSIPANIVMLKNLVELYLDHNKLSGSIPRGLGNLTNLEYLGLSGNQLSSTIPPSLFHIDSLIMLDLSQNFLDGPLPVDVGYLKQISSIDLSTNRLLGSLPDSIGHLIMMFYLNLSHNSFYDSIPYSFSKLASLETLDLSHNSLSNTIPLYFANFTYLTILNLSFNKLHGQIPKGGVFSNISPQSLKGNFGLCGAPWLGFSPCPRISQRRTKGHMLRLLLPATIIVIGVVAFCVYMMMRKKVRRPQCTAIPDDRNAMIAHQLVSYHELVRATNNFSDNNLLGFGSFGKVFKGQLGNGLIVAIKVLDMHLEQAMRSFDVECGALRMARHRNLIKILNTCSNLDFRALVLEYMPNGSLEMLLHNSEGTRHLGFLERLDIMLDVSMAMEYLHHQHCEVVLHCDLKPSNVLFDEDMTAHVSDFGIARLLLGEGNSMISVSMPGTIGYMAPECASLGKASRKTDVFSYGIMLLEVFTRKRPTCAIFIGDLSLRQWVVEVGQHDEHQQ</sequence>
<keyword evidence="2" id="KW-1185">Reference proteome</keyword>
<accession>A0ACD6AIS3</accession>
<proteinExistence type="predicted"/>